<dbReference type="RefSeq" id="WP_349217764.1">
    <property type="nucleotide sequence ID" value="NZ_JBBMFD010000001.1"/>
</dbReference>
<dbReference type="Proteomes" id="UP001489509">
    <property type="component" value="Unassembled WGS sequence"/>
</dbReference>
<evidence type="ECO:0000256" key="3">
    <source>
        <dbReference type="ARBA" id="ARBA00022694"/>
    </source>
</evidence>
<gene>
    <name evidence="8" type="ORF">WMO26_01545</name>
</gene>
<evidence type="ECO:0000313" key="8">
    <source>
        <dbReference type="EMBL" id="MEQ2439506.1"/>
    </source>
</evidence>
<organism evidence="8 9">
    <name type="scientific">Solibaculum intestinale</name>
    <dbReference type="NCBI Taxonomy" id="3133165"/>
    <lineage>
        <taxon>Bacteria</taxon>
        <taxon>Bacillati</taxon>
        <taxon>Bacillota</taxon>
        <taxon>Clostridia</taxon>
        <taxon>Eubacteriales</taxon>
        <taxon>Oscillospiraceae</taxon>
        <taxon>Solibaculum</taxon>
    </lineage>
</organism>
<comment type="caution">
    <text evidence="8">The sequence shown here is derived from an EMBL/GenBank/DDBJ whole genome shotgun (WGS) entry which is preliminary data.</text>
</comment>
<keyword evidence="2" id="KW-0808">Transferase</keyword>
<dbReference type="PANTHER" id="PTHR11735">
    <property type="entry name" value="TRNA N6-ADENOSINE THREONYLCARBAMOYLTRANSFERASE"/>
    <property type="match status" value="1"/>
</dbReference>
<sequence>MARVLGIDTSNYTTSVCLYDMVREEIRQEKKLLPVKEQAIGLKQSDAVFHHTVQLPGLMEALALDGPVDAIGVSTRPRSVEGSYMPCFLVGEGTARSLAAALHAPLFRFSHQDGHVMAALYSSGSMELLDGRFLAFHVSGGTTEALLVTPQGDGFGCECVAKTLDLNAGQVIDRVGVMLGLAFPAGRGLDALAGECEQEFRVRPAMKGLDCCLSGLQNQCETRFSQGEERRAVAKYCLCYVAAALEEMTAGLLQQYGPLPLLYAGGVMSNSYIRARFTKRFGARFADPAFSSDNAAGVALLAARAFLAKNPS</sequence>
<dbReference type="InterPro" id="IPR017861">
    <property type="entry name" value="KAE1/TsaD"/>
</dbReference>
<protein>
    <recommendedName>
        <fullName evidence="1">N(6)-L-threonylcarbamoyladenine synthase</fullName>
        <ecNumber evidence="1">2.3.1.234</ecNumber>
    </recommendedName>
</protein>
<evidence type="ECO:0000256" key="1">
    <source>
        <dbReference type="ARBA" id="ARBA00012156"/>
    </source>
</evidence>
<dbReference type="PRINTS" id="PR00789">
    <property type="entry name" value="OSIALOPTASE"/>
</dbReference>
<feature type="domain" description="Gcp-like" evidence="7">
    <location>
        <begin position="67"/>
        <end position="299"/>
    </location>
</feature>
<dbReference type="SUPFAM" id="SSF53067">
    <property type="entry name" value="Actin-like ATPase domain"/>
    <property type="match status" value="1"/>
</dbReference>
<dbReference type="InterPro" id="IPR000905">
    <property type="entry name" value="Gcp-like_dom"/>
</dbReference>
<dbReference type="InterPro" id="IPR043129">
    <property type="entry name" value="ATPase_NBD"/>
</dbReference>
<accession>A0ABV1DWU7</accession>
<dbReference type="EC" id="2.3.1.234" evidence="1"/>
<keyword evidence="5" id="KW-0012">Acyltransferase</keyword>
<evidence type="ECO:0000256" key="5">
    <source>
        <dbReference type="ARBA" id="ARBA00023315"/>
    </source>
</evidence>
<evidence type="ECO:0000256" key="6">
    <source>
        <dbReference type="ARBA" id="ARBA00048117"/>
    </source>
</evidence>
<comment type="catalytic activity">
    <reaction evidence="6">
        <text>L-threonylcarbamoyladenylate + adenosine(37) in tRNA = N(6)-L-threonylcarbamoyladenosine(37) in tRNA + AMP + H(+)</text>
        <dbReference type="Rhea" id="RHEA:37059"/>
        <dbReference type="Rhea" id="RHEA-COMP:10162"/>
        <dbReference type="Rhea" id="RHEA-COMP:10163"/>
        <dbReference type="ChEBI" id="CHEBI:15378"/>
        <dbReference type="ChEBI" id="CHEBI:73682"/>
        <dbReference type="ChEBI" id="CHEBI:74411"/>
        <dbReference type="ChEBI" id="CHEBI:74418"/>
        <dbReference type="ChEBI" id="CHEBI:456215"/>
        <dbReference type="EC" id="2.3.1.234"/>
    </reaction>
</comment>
<keyword evidence="3" id="KW-0819">tRNA processing</keyword>
<evidence type="ECO:0000313" key="9">
    <source>
        <dbReference type="Proteomes" id="UP001489509"/>
    </source>
</evidence>
<evidence type="ECO:0000259" key="7">
    <source>
        <dbReference type="Pfam" id="PF00814"/>
    </source>
</evidence>
<dbReference type="EMBL" id="JBBMFD010000001">
    <property type="protein sequence ID" value="MEQ2439506.1"/>
    <property type="molecule type" value="Genomic_DNA"/>
</dbReference>
<dbReference type="InterPro" id="IPR017860">
    <property type="entry name" value="Peptidase_M22_CS"/>
</dbReference>
<keyword evidence="4" id="KW-0479">Metal-binding</keyword>
<proteinExistence type="predicted"/>
<dbReference type="PROSITE" id="PS01016">
    <property type="entry name" value="GLYCOPROTEASE"/>
    <property type="match status" value="1"/>
</dbReference>
<dbReference type="Gene3D" id="3.30.420.40">
    <property type="match status" value="2"/>
</dbReference>
<reference evidence="8 9" key="1">
    <citation type="submission" date="2024-03" db="EMBL/GenBank/DDBJ databases">
        <title>Human intestinal bacterial collection.</title>
        <authorList>
            <person name="Pauvert C."/>
            <person name="Hitch T.C.A."/>
            <person name="Clavel T."/>
        </authorList>
    </citation>
    <scope>NUCLEOTIDE SEQUENCE [LARGE SCALE GENOMIC DNA]</scope>
    <source>
        <strain evidence="8 9">CLA-JM-H44</strain>
    </source>
</reference>
<evidence type="ECO:0000256" key="2">
    <source>
        <dbReference type="ARBA" id="ARBA00022679"/>
    </source>
</evidence>
<dbReference type="PANTHER" id="PTHR11735:SF11">
    <property type="entry name" value="TRNA THREONYLCARBAMOYLADENOSINE BIOSYNTHESIS PROTEIN TSAB"/>
    <property type="match status" value="1"/>
</dbReference>
<dbReference type="Pfam" id="PF00814">
    <property type="entry name" value="TsaD"/>
    <property type="match status" value="1"/>
</dbReference>
<name>A0ABV1DWU7_9FIRM</name>
<evidence type="ECO:0000256" key="4">
    <source>
        <dbReference type="ARBA" id="ARBA00022723"/>
    </source>
</evidence>
<keyword evidence="9" id="KW-1185">Reference proteome</keyword>